<evidence type="ECO:0000313" key="1">
    <source>
        <dbReference type="Ensembl" id="ENSZLMP00000014028.1"/>
    </source>
</evidence>
<protein>
    <submittedName>
        <fullName evidence="1">Uncharacterized protein</fullName>
    </submittedName>
</protein>
<sequence>MAEGERFLSKFIPKQSYPVSHSLLALLPLLQKSTFLFPSLDPHLPELGFSNYTPLGCLLKSLCVSGFPSRALLSPALLCDLALNMGTVKSGISAVLSSSTSGALPKLLWGKGLKPSFVLQWGDTFGSCFSSTR</sequence>
<dbReference type="AlphaFoldDB" id="A0A8D2QS89"/>
<reference evidence="1" key="1">
    <citation type="submission" date="2025-08" db="UniProtKB">
        <authorList>
            <consortium name="Ensembl"/>
        </authorList>
    </citation>
    <scope>IDENTIFICATION</scope>
</reference>
<reference evidence="1" key="2">
    <citation type="submission" date="2025-09" db="UniProtKB">
        <authorList>
            <consortium name="Ensembl"/>
        </authorList>
    </citation>
    <scope>IDENTIFICATION</scope>
</reference>
<dbReference type="Ensembl" id="ENSZLMT00000014423.1">
    <property type="protein sequence ID" value="ENSZLMP00000014028.1"/>
    <property type="gene ID" value="ENSZLMG00000009783.1"/>
</dbReference>
<dbReference type="Proteomes" id="UP000694401">
    <property type="component" value="Unassembled WGS sequence"/>
</dbReference>
<keyword evidence="2" id="KW-1185">Reference proteome</keyword>
<evidence type="ECO:0000313" key="2">
    <source>
        <dbReference type="Proteomes" id="UP000694401"/>
    </source>
</evidence>
<accession>A0A8D2QS89</accession>
<organism evidence="1 2">
    <name type="scientific">Zosterops lateralis melanops</name>
    <dbReference type="NCBI Taxonomy" id="1220523"/>
    <lineage>
        <taxon>Eukaryota</taxon>
        <taxon>Metazoa</taxon>
        <taxon>Chordata</taxon>
        <taxon>Craniata</taxon>
        <taxon>Vertebrata</taxon>
        <taxon>Euteleostomi</taxon>
        <taxon>Archelosauria</taxon>
        <taxon>Archosauria</taxon>
        <taxon>Dinosauria</taxon>
        <taxon>Saurischia</taxon>
        <taxon>Theropoda</taxon>
        <taxon>Coelurosauria</taxon>
        <taxon>Aves</taxon>
        <taxon>Neognathae</taxon>
        <taxon>Neoaves</taxon>
        <taxon>Telluraves</taxon>
        <taxon>Australaves</taxon>
        <taxon>Passeriformes</taxon>
        <taxon>Sylvioidea</taxon>
        <taxon>Zosteropidae</taxon>
        <taxon>Zosterops</taxon>
    </lineage>
</organism>
<name>A0A8D2QS89_ZOSLA</name>
<proteinExistence type="predicted"/>